<sequence length="576" mass="64423">MSRPSFEAKSLSTETKYLSLFYYQLLNPKLVSSLPSLKRIHARIITHGLSTHRPLPTKLLQLAVALSSSMHYAHKLFDRMPERDSFAWNTLLRGYADMGPCHVVPLLYKQMHCSRIPPDQYTFPFVIRSCAVISALRIGKMTHCNIVKYGFSLDPFVQTSLITLYSQNGEAVDSELVFSEMSEKNVVCWTAMISAYSQNLFHEKALVIFHEMVNSGVLPNEVTLVSVLPCLHGTGHLNLGEGLHALAVKAGMVAYQTTANALVAMYAKCGKLKVAKYLFDKMPIRNIVSWNTMIAMYEQNGDASEAVKLFRQMLARKVSFDCSTLISVLSACSSLGSLEIGKWVHDLAKNNGLDTDVRVGNVLIFMYSKCGRIDLAREIFDKMPIRGVISWTAMINAYANHGQPNDALNMFHSMINEGIRPNSFTFLAVLVACGHSGLVDDGLSHFSSMRKDYNIPPTLEHCACVVDMLGRAGKVLEAYDFIKKMDMNPDRGVWGALLGACRMHGRLDLAEFVARDLLESGYHDITYYILLTNMYGDVGRWQDAEALRKAMREMQLKKMAAHSMAGVERKLQTAKL</sequence>
<dbReference type="EMBL" id="JAMRDG010000001">
    <property type="protein sequence ID" value="KAJ3698032.1"/>
    <property type="molecule type" value="Genomic_DNA"/>
</dbReference>
<dbReference type="PANTHER" id="PTHR47926:SF454">
    <property type="entry name" value="REPEAT-CONTAINING PROTEIN, PUTATIVE-RELATED"/>
    <property type="match status" value="1"/>
</dbReference>
<dbReference type="GO" id="GO:0009451">
    <property type="term" value="P:RNA modification"/>
    <property type="evidence" value="ECO:0007669"/>
    <property type="project" value="InterPro"/>
</dbReference>
<dbReference type="Pfam" id="PF01535">
    <property type="entry name" value="PPR"/>
    <property type="match status" value="2"/>
</dbReference>
<dbReference type="Pfam" id="PF20431">
    <property type="entry name" value="E_motif"/>
    <property type="match status" value="1"/>
</dbReference>
<feature type="repeat" description="PPR" evidence="3">
    <location>
        <begin position="185"/>
        <end position="219"/>
    </location>
</feature>
<evidence type="ECO:0000313" key="4">
    <source>
        <dbReference type="EMBL" id="KAJ3698032.1"/>
    </source>
</evidence>
<comment type="caution">
    <text evidence="4">The sequence shown here is derived from an EMBL/GenBank/DDBJ whole genome shotgun (WGS) entry which is preliminary data.</text>
</comment>
<evidence type="ECO:0000256" key="1">
    <source>
        <dbReference type="ARBA" id="ARBA00022737"/>
    </source>
</evidence>
<protein>
    <recommendedName>
        <fullName evidence="6">Pentatricopeptide repeat-containing protein</fullName>
    </recommendedName>
</protein>
<keyword evidence="5" id="KW-1185">Reference proteome</keyword>
<dbReference type="InterPro" id="IPR011990">
    <property type="entry name" value="TPR-like_helical_dom_sf"/>
</dbReference>
<organism evidence="4 5">
    <name type="scientific">Rhynchospora tenuis</name>
    <dbReference type="NCBI Taxonomy" id="198213"/>
    <lineage>
        <taxon>Eukaryota</taxon>
        <taxon>Viridiplantae</taxon>
        <taxon>Streptophyta</taxon>
        <taxon>Embryophyta</taxon>
        <taxon>Tracheophyta</taxon>
        <taxon>Spermatophyta</taxon>
        <taxon>Magnoliopsida</taxon>
        <taxon>Liliopsida</taxon>
        <taxon>Poales</taxon>
        <taxon>Cyperaceae</taxon>
        <taxon>Cyperoideae</taxon>
        <taxon>Rhynchosporeae</taxon>
        <taxon>Rhynchospora</taxon>
    </lineage>
</organism>
<dbReference type="FunFam" id="1.25.40.10:FF:000073">
    <property type="entry name" value="Pentatricopeptide repeat-containing protein chloroplastic"/>
    <property type="match status" value="1"/>
</dbReference>
<keyword evidence="2" id="KW-0809">Transit peptide</keyword>
<dbReference type="PANTHER" id="PTHR47926">
    <property type="entry name" value="PENTATRICOPEPTIDE REPEAT-CONTAINING PROTEIN"/>
    <property type="match status" value="1"/>
</dbReference>
<accession>A0AAD5ZHH8</accession>
<proteinExistence type="predicted"/>
<dbReference type="PROSITE" id="PS51375">
    <property type="entry name" value="PPR"/>
    <property type="match status" value="4"/>
</dbReference>
<evidence type="ECO:0000256" key="3">
    <source>
        <dbReference type="PROSITE-ProRule" id="PRU00708"/>
    </source>
</evidence>
<evidence type="ECO:0000256" key="2">
    <source>
        <dbReference type="ARBA" id="ARBA00022946"/>
    </source>
</evidence>
<dbReference type="AlphaFoldDB" id="A0AAD5ZHH8"/>
<evidence type="ECO:0000313" key="5">
    <source>
        <dbReference type="Proteomes" id="UP001210211"/>
    </source>
</evidence>
<dbReference type="InterPro" id="IPR046848">
    <property type="entry name" value="E_motif"/>
</dbReference>
<dbReference type="Proteomes" id="UP001210211">
    <property type="component" value="Unassembled WGS sequence"/>
</dbReference>
<feature type="repeat" description="PPR" evidence="3">
    <location>
        <begin position="286"/>
        <end position="320"/>
    </location>
</feature>
<feature type="repeat" description="PPR" evidence="3">
    <location>
        <begin position="387"/>
        <end position="421"/>
    </location>
</feature>
<dbReference type="NCBIfam" id="TIGR00756">
    <property type="entry name" value="PPR"/>
    <property type="match status" value="4"/>
</dbReference>
<dbReference type="FunFam" id="1.25.40.10:FF:000090">
    <property type="entry name" value="Pentatricopeptide repeat-containing protein, chloroplastic"/>
    <property type="match status" value="1"/>
</dbReference>
<dbReference type="FunFam" id="1.25.40.10:FF:000344">
    <property type="entry name" value="Pentatricopeptide repeat-containing protein"/>
    <property type="match status" value="1"/>
</dbReference>
<name>A0AAD5ZHH8_9POAL</name>
<dbReference type="GO" id="GO:0003729">
    <property type="term" value="F:mRNA binding"/>
    <property type="evidence" value="ECO:0007669"/>
    <property type="project" value="UniProtKB-ARBA"/>
</dbReference>
<reference evidence="4 5" key="1">
    <citation type="journal article" date="2022" name="Cell">
        <title>Repeat-based holocentromeres influence genome architecture and karyotype evolution.</title>
        <authorList>
            <person name="Hofstatter P.G."/>
            <person name="Thangavel G."/>
            <person name="Lux T."/>
            <person name="Neumann P."/>
            <person name="Vondrak T."/>
            <person name="Novak P."/>
            <person name="Zhang M."/>
            <person name="Costa L."/>
            <person name="Castellani M."/>
            <person name="Scott A."/>
            <person name="Toegelov H."/>
            <person name="Fuchs J."/>
            <person name="Mata-Sucre Y."/>
            <person name="Dias Y."/>
            <person name="Vanzela A.L.L."/>
            <person name="Huettel B."/>
            <person name="Almeida C.C.S."/>
            <person name="Simkova H."/>
            <person name="Souza G."/>
            <person name="Pedrosa-Harand A."/>
            <person name="Macas J."/>
            <person name="Mayer K.F.X."/>
            <person name="Houben A."/>
            <person name="Marques A."/>
        </authorList>
    </citation>
    <scope>NUCLEOTIDE SEQUENCE [LARGE SCALE GENOMIC DNA]</scope>
    <source>
        <strain evidence="4">RhyTen1mFocal</strain>
    </source>
</reference>
<feature type="repeat" description="PPR" evidence="3">
    <location>
        <begin position="84"/>
        <end position="118"/>
    </location>
</feature>
<keyword evidence="1" id="KW-0677">Repeat</keyword>
<dbReference type="SUPFAM" id="SSF48452">
    <property type="entry name" value="TPR-like"/>
    <property type="match status" value="1"/>
</dbReference>
<dbReference type="InterPro" id="IPR046960">
    <property type="entry name" value="PPR_At4g14850-like_plant"/>
</dbReference>
<dbReference type="Pfam" id="PF13041">
    <property type="entry name" value="PPR_2"/>
    <property type="match status" value="3"/>
</dbReference>
<dbReference type="InterPro" id="IPR002885">
    <property type="entry name" value="PPR_rpt"/>
</dbReference>
<gene>
    <name evidence="4" type="ORF">LUZ61_001737</name>
</gene>
<evidence type="ECO:0008006" key="6">
    <source>
        <dbReference type="Google" id="ProtNLM"/>
    </source>
</evidence>
<dbReference type="Gene3D" id="1.25.40.10">
    <property type="entry name" value="Tetratricopeptide repeat domain"/>
    <property type="match status" value="5"/>
</dbReference>